<accession>A0A8K1YQM5</accession>
<sequence length="111" mass="11712">MSPLVDIMSLPSSAHQALASHLESVVAFGFFFPGQRIYFYDAAGTFARSPPIPTALGVPFQMVSSDVAILSAVVQTLFGPDSCDEVAAASSLPCEVDSVGVFWVAPILFMP</sequence>
<reference evidence="1" key="1">
    <citation type="submission" date="2021-09" db="EMBL/GenBank/DDBJ databases">
        <authorList>
            <person name="Li N.N."/>
        </authorList>
    </citation>
    <scope>NUCLEOTIDE SEQUENCE</scope>
    <source>
        <strain evidence="1">Novel_8</strain>
    </source>
</reference>
<name>A0A8K1YQM5_9VIRU</name>
<dbReference type="EMBL" id="OK491484">
    <property type="protein sequence ID" value="UDL13955.1"/>
    <property type="molecule type" value="Genomic_RNA"/>
</dbReference>
<organism evidence="1">
    <name type="scientific">Xiangshan sinhali-like virus</name>
    <dbReference type="NCBI Taxonomy" id="2886238"/>
    <lineage>
        <taxon>Viruses</taxon>
        <taxon>Riboviria</taxon>
        <taxon>Orthornavirae</taxon>
        <taxon>Kitrinoviricota</taxon>
        <taxon>Magsaviricetes</taxon>
        <taxon>Nodamuvirales</taxon>
        <taxon>Sinhaliviridae</taxon>
    </lineage>
</organism>
<evidence type="ECO:0000313" key="1">
    <source>
        <dbReference type="EMBL" id="UDL13955.1"/>
    </source>
</evidence>
<proteinExistence type="predicted"/>
<protein>
    <submittedName>
        <fullName evidence="1">Uncharacterized protein</fullName>
    </submittedName>
</protein>